<dbReference type="EMBL" id="CAADRP010000224">
    <property type="protein sequence ID" value="VFU25003.1"/>
    <property type="molecule type" value="Genomic_DNA"/>
</dbReference>
<feature type="signal peptide" evidence="2">
    <location>
        <begin position="1"/>
        <end position="19"/>
    </location>
</feature>
<keyword evidence="2" id="KW-0732">Signal</keyword>
<evidence type="ECO:0000313" key="3">
    <source>
        <dbReference type="EMBL" id="VFU25003.1"/>
    </source>
</evidence>
<name>A0A6N2K9B1_SALVM</name>
<organism evidence="3">
    <name type="scientific">Salix viminalis</name>
    <name type="common">Common osier</name>
    <name type="synonym">Basket willow</name>
    <dbReference type="NCBI Taxonomy" id="40686"/>
    <lineage>
        <taxon>Eukaryota</taxon>
        <taxon>Viridiplantae</taxon>
        <taxon>Streptophyta</taxon>
        <taxon>Embryophyta</taxon>
        <taxon>Tracheophyta</taxon>
        <taxon>Spermatophyta</taxon>
        <taxon>Magnoliopsida</taxon>
        <taxon>eudicotyledons</taxon>
        <taxon>Gunneridae</taxon>
        <taxon>Pentapetalae</taxon>
        <taxon>rosids</taxon>
        <taxon>fabids</taxon>
        <taxon>Malpighiales</taxon>
        <taxon>Salicaceae</taxon>
        <taxon>Saliceae</taxon>
        <taxon>Salix</taxon>
    </lineage>
</organism>
<feature type="region of interest" description="Disordered" evidence="1">
    <location>
        <begin position="66"/>
        <end position="88"/>
    </location>
</feature>
<proteinExistence type="predicted"/>
<protein>
    <recommendedName>
        <fullName evidence="4">AP2/ERF domain-containing protein</fullName>
    </recommendedName>
</protein>
<evidence type="ECO:0000256" key="1">
    <source>
        <dbReference type="SAM" id="MobiDB-lite"/>
    </source>
</evidence>
<evidence type="ECO:0008006" key="4">
    <source>
        <dbReference type="Google" id="ProtNLM"/>
    </source>
</evidence>
<evidence type="ECO:0000256" key="2">
    <source>
        <dbReference type="SAM" id="SignalP"/>
    </source>
</evidence>
<reference evidence="3" key="1">
    <citation type="submission" date="2019-03" db="EMBL/GenBank/DDBJ databases">
        <authorList>
            <person name="Mank J."/>
            <person name="Almeida P."/>
        </authorList>
    </citation>
    <scope>NUCLEOTIDE SEQUENCE</scope>
    <source>
        <strain evidence="3">78183</strain>
    </source>
</reference>
<sequence length="113" mass="12401">MVILLVHQLLQSLLHLGFCRKNLPHFLIAVVIAVQPMSVQGPHLELPCFAEFSLYAFSSLGALSGAAAPPNLDTPGRGRRRWKGPKGQWKPISWCQNYVASRGNKPSKTGVIL</sequence>
<feature type="chain" id="PRO_5026706615" description="AP2/ERF domain-containing protein" evidence="2">
    <location>
        <begin position="20"/>
        <end position="113"/>
    </location>
</feature>
<gene>
    <name evidence="3" type="ORF">SVIM_LOCUS53736</name>
</gene>
<dbReference type="AlphaFoldDB" id="A0A6N2K9B1"/>
<accession>A0A6N2K9B1</accession>